<keyword evidence="4" id="KW-0479">Metal-binding</keyword>
<dbReference type="AlphaFoldDB" id="A0A511USQ3"/>
<dbReference type="RefSeq" id="WP_146876535.1">
    <property type="nucleotide sequence ID" value="NZ_BJXV01000028.1"/>
</dbReference>
<dbReference type="GO" id="GO:0006508">
    <property type="term" value="P:proteolysis"/>
    <property type="evidence" value="ECO:0007669"/>
    <property type="project" value="UniProtKB-KW"/>
</dbReference>
<sequence>MSDSAKPWTQPMPDAQFKLMRDILAAPSPVGLEAAMTYGVLKPHFESFAPKGWHLHQFKGNAGVVLDTHPDRDDMFKVMIIGHADKIRMQVRSIGEDGKIWINTDSFLPTVLIGHEVKLFSEDPDAPGSYRCIEGGTVEALGAIHFSDPAQRDGSKGIKKEQIYLDLQIHGENKKQQVLNLGVRPGDSIIFDRPIRPGFSPNTFYGAYLDNGLGCFVAAEVARLIAEAGGTKNVRVLFAIASYEEIGRFGSRVMAGEMKPDALIGVDVNHDYVAAPGIGDKRMQPLEMGKGFTMAVGSIASEQLNRIIATAAKAQDIPMQRDIVGVDTGTDGMAGVLASIDSAATSIGFPIRNMHTISETGHTQDVLAAIHALTHTLQALDAIPDLQREFLDNHPRLDQANPLTHQGSEKPESDDNEGGSEKGSEKGSEEGSEEGNKDTSPSKADQQSKKTKKKAKK</sequence>
<comment type="caution">
    <text evidence="7">The sequence shown here is derived from an EMBL/GenBank/DDBJ whole genome shotgun (WGS) entry which is preliminary data.</text>
</comment>
<proteinExistence type="inferred from homology"/>
<evidence type="ECO:0000313" key="7">
    <source>
        <dbReference type="EMBL" id="GEN29627.1"/>
    </source>
</evidence>
<dbReference type="SUPFAM" id="SSF53187">
    <property type="entry name" value="Zn-dependent exopeptidases"/>
    <property type="match status" value="1"/>
</dbReference>
<evidence type="ECO:0000256" key="3">
    <source>
        <dbReference type="ARBA" id="ARBA00022670"/>
    </source>
</evidence>
<dbReference type="Pfam" id="PF05343">
    <property type="entry name" value="Peptidase_M42"/>
    <property type="match status" value="1"/>
</dbReference>
<dbReference type="PANTHER" id="PTHR32481">
    <property type="entry name" value="AMINOPEPTIDASE"/>
    <property type="match status" value="1"/>
</dbReference>
<feature type="region of interest" description="Disordered" evidence="6">
    <location>
        <begin position="396"/>
        <end position="457"/>
    </location>
</feature>
<dbReference type="Gene3D" id="2.40.30.40">
    <property type="entry name" value="Peptidase M42, domain 2"/>
    <property type="match status" value="1"/>
</dbReference>
<comment type="similarity">
    <text evidence="1">Belongs to the peptidase M42 family.</text>
</comment>
<keyword evidence="8" id="KW-1185">Reference proteome</keyword>
<protein>
    <submittedName>
        <fullName evidence="7">Peptidase M28</fullName>
    </submittedName>
</protein>
<dbReference type="GO" id="GO:0004177">
    <property type="term" value="F:aminopeptidase activity"/>
    <property type="evidence" value="ECO:0007669"/>
    <property type="project" value="UniProtKB-KW"/>
</dbReference>
<name>A0A511USQ3_9GAMM</name>
<dbReference type="OrthoDB" id="9772053at2"/>
<dbReference type="Proteomes" id="UP000321303">
    <property type="component" value="Unassembled WGS sequence"/>
</dbReference>
<reference evidence="7 8" key="1">
    <citation type="submission" date="2019-07" db="EMBL/GenBank/DDBJ databases">
        <title>Whole genome shotgun sequence of Halomonas variabilis NBRC 102410.</title>
        <authorList>
            <person name="Hosoyama A."/>
            <person name="Uohara A."/>
            <person name="Ohji S."/>
            <person name="Ichikawa N."/>
        </authorList>
    </citation>
    <scope>NUCLEOTIDE SEQUENCE [LARGE SCALE GENOMIC DNA]</scope>
    <source>
        <strain evidence="7 8">NBRC 102410</strain>
    </source>
</reference>
<organism evidence="7 8">
    <name type="scientific">Halovibrio variabilis</name>
    <dbReference type="NCBI Taxonomy" id="31910"/>
    <lineage>
        <taxon>Bacteria</taxon>
        <taxon>Pseudomonadati</taxon>
        <taxon>Pseudomonadota</taxon>
        <taxon>Gammaproteobacteria</taxon>
        <taxon>Oceanospirillales</taxon>
        <taxon>Halomonadaceae</taxon>
        <taxon>Halovibrio</taxon>
    </lineage>
</organism>
<dbReference type="InterPro" id="IPR051464">
    <property type="entry name" value="Peptidase_M42_aminopept"/>
</dbReference>
<dbReference type="Gene3D" id="3.40.630.10">
    <property type="entry name" value="Zn peptidases"/>
    <property type="match status" value="1"/>
</dbReference>
<evidence type="ECO:0000256" key="4">
    <source>
        <dbReference type="ARBA" id="ARBA00022723"/>
    </source>
</evidence>
<evidence type="ECO:0000256" key="5">
    <source>
        <dbReference type="ARBA" id="ARBA00022801"/>
    </source>
</evidence>
<dbReference type="EMBL" id="BJXV01000028">
    <property type="protein sequence ID" value="GEN29627.1"/>
    <property type="molecule type" value="Genomic_DNA"/>
</dbReference>
<dbReference type="PANTHER" id="PTHR32481:SF0">
    <property type="entry name" value="AMINOPEPTIDASE YPDE-RELATED"/>
    <property type="match status" value="1"/>
</dbReference>
<keyword evidence="5" id="KW-0378">Hydrolase</keyword>
<gene>
    <name evidence="7" type="ORF">HVA01_32730</name>
</gene>
<keyword evidence="3" id="KW-0645">Protease</keyword>
<accession>A0A511USQ3</accession>
<dbReference type="SUPFAM" id="SSF101821">
    <property type="entry name" value="Aminopeptidase/glucanase lid domain"/>
    <property type="match status" value="1"/>
</dbReference>
<dbReference type="InterPro" id="IPR008007">
    <property type="entry name" value="Peptidase_M42"/>
</dbReference>
<feature type="compositionally biased region" description="Basic and acidic residues" evidence="6">
    <location>
        <begin position="407"/>
        <end position="437"/>
    </location>
</feature>
<evidence type="ECO:0000256" key="2">
    <source>
        <dbReference type="ARBA" id="ARBA00022438"/>
    </source>
</evidence>
<keyword evidence="2" id="KW-0031">Aminopeptidase</keyword>
<dbReference type="GO" id="GO:0046872">
    <property type="term" value="F:metal ion binding"/>
    <property type="evidence" value="ECO:0007669"/>
    <property type="project" value="UniProtKB-KW"/>
</dbReference>
<dbReference type="InterPro" id="IPR023367">
    <property type="entry name" value="Peptidase_M42_dom2"/>
</dbReference>
<evidence type="ECO:0000256" key="6">
    <source>
        <dbReference type="SAM" id="MobiDB-lite"/>
    </source>
</evidence>
<evidence type="ECO:0000256" key="1">
    <source>
        <dbReference type="ARBA" id="ARBA00006272"/>
    </source>
</evidence>
<evidence type="ECO:0000313" key="8">
    <source>
        <dbReference type="Proteomes" id="UP000321303"/>
    </source>
</evidence>